<name>A0A2N9L3Q7_9BACT</name>
<gene>
    <name evidence="1" type="ORF">SBA5_1150006</name>
</gene>
<accession>A0A2N9L3Q7</accession>
<proteinExistence type="predicted"/>
<sequence length="115" mass="12676">MMAVWWTNTSSPLARLRKPNPFASLNHFTVPCSITVPLVRDVSLNSSGIDCELSGKQNRQEHQIGFDDQPLVYHLLGQFLGWGGIPAHGSLSRQGSLQIHQATGDLGWQLGEEPE</sequence>
<protein>
    <submittedName>
        <fullName evidence="1">Uncharacterized protein</fullName>
    </submittedName>
</protein>
<dbReference type="AlphaFoldDB" id="A0A2N9L3Q7"/>
<dbReference type="Proteomes" id="UP000239735">
    <property type="component" value="Unassembled WGS sequence"/>
</dbReference>
<dbReference type="EMBL" id="OKRB01000019">
    <property type="protein sequence ID" value="SPE17890.1"/>
    <property type="molecule type" value="Genomic_DNA"/>
</dbReference>
<reference evidence="2" key="1">
    <citation type="submission" date="2018-02" db="EMBL/GenBank/DDBJ databases">
        <authorList>
            <person name="Hausmann B."/>
        </authorList>
    </citation>
    <scope>NUCLEOTIDE SEQUENCE [LARGE SCALE GENOMIC DNA]</scope>
    <source>
        <strain evidence="2">Peat soil MAG SbA5</strain>
    </source>
</reference>
<organism evidence="1 2">
    <name type="scientific">Candidatus Sulfuritelmatomonas gaucii</name>
    <dbReference type="NCBI Taxonomy" id="2043161"/>
    <lineage>
        <taxon>Bacteria</taxon>
        <taxon>Pseudomonadati</taxon>
        <taxon>Acidobacteriota</taxon>
        <taxon>Terriglobia</taxon>
        <taxon>Terriglobales</taxon>
        <taxon>Acidobacteriaceae</taxon>
        <taxon>Candidatus Sulfuritelmatomonas</taxon>
    </lineage>
</organism>
<evidence type="ECO:0000313" key="1">
    <source>
        <dbReference type="EMBL" id="SPE17890.1"/>
    </source>
</evidence>
<evidence type="ECO:0000313" key="2">
    <source>
        <dbReference type="Proteomes" id="UP000239735"/>
    </source>
</evidence>